<protein>
    <submittedName>
        <fullName evidence="5">RCG30291</fullName>
    </submittedName>
</protein>
<evidence type="ECO:0000259" key="4">
    <source>
        <dbReference type="PROSITE" id="PS50041"/>
    </source>
</evidence>
<dbReference type="SUPFAM" id="SSF56436">
    <property type="entry name" value="C-type lectin-like"/>
    <property type="match status" value="1"/>
</dbReference>
<dbReference type="AlphaFoldDB" id="A6IM31"/>
<keyword evidence="3" id="KW-0472">Membrane</keyword>
<dbReference type="Gene3D" id="3.10.100.10">
    <property type="entry name" value="Mannose-Binding Protein A, subunit A"/>
    <property type="match status" value="1"/>
</dbReference>
<organism evidence="5 6">
    <name type="scientific">Rattus norvegicus</name>
    <name type="common">Rat</name>
    <dbReference type="NCBI Taxonomy" id="10116"/>
    <lineage>
        <taxon>Eukaryota</taxon>
        <taxon>Metazoa</taxon>
        <taxon>Chordata</taxon>
        <taxon>Craniata</taxon>
        <taxon>Vertebrata</taxon>
        <taxon>Euteleostomi</taxon>
        <taxon>Mammalia</taxon>
        <taxon>Eutheria</taxon>
        <taxon>Euarchontoglires</taxon>
        <taxon>Glires</taxon>
        <taxon>Rodentia</taxon>
        <taxon>Myomorpha</taxon>
        <taxon>Muroidea</taxon>
        <taxon>Muridae</taxon>
        <taxon>Murinae</taxon>
        <taxon>Rattus</taxon>
    </lineage>
</organism>
<evidence type="ECO:0000313" key="6">
    <source>
        <dbReference type="Proteomes" id="UP000234681"/>
    </source>
</evidence>
<accession>A6IM31</accession>
<evidence type="ECO:0000256" key="3">
    <source>
        <dbReference type="SAM" id="Phobius"/>
    </source>
</evidence>
<dbReference type="PANTHER" id="PTHR46784:SF2">
    <property type="entry name" value="KILLER CELL LECTIN-LIKE RECEPTOR SUBFAMILY B MEMBER 1"/>
    <property type="match status" value="1"/>
</dbReference>
<sequence length="212" mass="24143">MSPRKVNPKMQRKNLPMMLHGNMHRQCVAEIKSGGMMTGRKRFGGHFTGANIYFNWIYQVYYLPFLDACWGSGWHRVALKLGCVGLILLLMGLSVLVGFLVQKPPIEKCSVAVQENKTEPTVRSTILECPRDWHLHWNKCLFISQTSRPWAEGLADCSLRGATLLLIGDGKELKLLQDFSKGKGQQFFIGLKYVQEDKVWKWMNGSILNTNL</sequence>
<dbReference type="Pfam" id="PF00059">
    <property type="entry name" value="Lectin_C"/>
    <property type="match status" value="1"/>
</dbReference>
<keyword evidence="2" id="KW-1015">Disulfide bond</keyword>
<evidence type="ECO:0000256" key="2">
    <source>
        <dbReference type="ARBA" id="ARBA00023157"/>
    </source>
</evidence>
<evidence type="ECO:0000313" key="5">
    <source>
        <dbReference type="EMBL" id="EDM01758.1"/>
    </source>
</evidence>
<evidence type="ECO:0000256" key="1">
    <source>
        <dbReference type="ARBA" id="ARBA00022989"/>
    </source>
</evidence>
<gene>
    <name evidence="5" type="ORF">rCG_30291</name>
</gene>
<dbReference type="InterPro" id="IPR016186">
    <property type="entry name" value="C-type_lectin-like/link_sf"/>
</dbReference>
<proteinExistence type="predicted"/>
<reference evidence="5 6" key="1">
    <citation type="submission" date="2005-09" db="EMBL/GenBank/DDBJ databases">
        <authorList>
            <person name="Mural R.J."/>
            <person name="Li P.W."/>
            <person name="Adams M.D."/>
            <person name="Amanatides P.G."/>
            <person name="Baden-Tillson H."/>
            <person name="Barnstead M."/>
            <person name="Chin S.H."/>
            <person name="Dew I."/>
            <person name="Evans C.A."/>
            <person name="Ferriera S."/>
            <person name="Flanigan M."/>
            <person name="Fosler C."/>
            <person name="Glodek A."/>
            <person name="Gu Z."/>
            <person name="Holt R.A."/>
            <person name="Jennings D."/>
            <person name="Kraft C.L."/>
            <person name="Lu F."/>
            <person name="Nguyen T."/>
            <person name="Nusskern D.R."/>
            <person name="Pfannkoch C.M."/>
            <person name="Sitter C."/>
            <person name="Sutton G.G."/>
            <person name="Venter J.C."/>
            <person name="Wang Z."/>
            <person name="Woodage T."/>
            <person name="Zheng X.H."/>
            <person name="Zhong F."/>
        </authorList>
    </citation>
    <scope>NUCLEOTIDE SEQUENCE [LARGE SCALE GENOMIC DNA]</scope>
    <source>
        <strain>BN</strain>
        <strain evidence="6">Sprague-Dawley</strain>
    </source>
</reference>
<dbReference type="InterPro" id="IPR001304">
    <property type="entry name" value="C-type_lectin-like"/>
</dbReference>
<name>A6IM31_RAT</name>
<dbReference type="Proteomes" id="UP000234681">
    <property type="component" value="Chromosome 4"/>
</dbReference>
<dbReference type="PANTHER" id="PTHR46784">
    <property type="entry name" value="KILLER CELL LECTIN-LIKE RECEPTOR SUBFAMILY B MEMBER 1"/>
    <property type="match status" value="1"/>
</dbReference>
<dbReference type="EMBL" id="CH473964">
    <property type="protein sequence ID" value="EDM01758.1"/>
    <property type="molecule type" value="Genomic_DNA"/>
</dbReference>
<feature type="transmembrane region" description="Helical" evidence="3">
    <location>
        <begin position="77"/>
        <end position="101"/>
    </location>
</feature>
<dbReference type="PROSITE" id="PS50041">
    <property type="entry name" value="C_TYPE_LECTIN_2"/>
    <property type="match status" value="1"/>
</dbReference>
<feature type="domain" description="C-type lectin" evidence="4">
    <location>
        <begin position="136"/>
        <end position="212"/>
    </location>
</feature>
<dbReference type="InterPro" id="IPR016187">
    <property type="entry name" value="CTDL_fold"/>
</dbReference>
<feature type="transmembrane region" description="Helical" evidence="3">
    <location>
        <begin position="43"/>
        <end position="65"/>
    </location>
</feature>
<dbReference type="InterPro" id="IPR051527">
    <property type="entry name" value="KLR_subfamily_B"/>
</dbReference>
<keyword evidence="1 3" id="KW-1133">Transmembrane helix</keyword>
<keyword evidence="3" id="KW-0812">Transmembrane</keyword>
<feature type="non-terminal residue" evidence="5">
    <location>
        <position position="212"/>
    </location>
</feature>